<evidence type="ECO:0000259" key="3">
    <source>
        <dbReference type="PROSITE" id="PS51352"/>
    </source>
</evidence>
<name>A0A2N5X6S3_9GAMM</name>
<feature type="chain" id="PRO_5014710915" description="Thioredoxin domain-containing protein" evidence="2">
    <location>
        <begin position="21"/>
        <end position="532"/>
    </location>
</feature>
<keyword evidence="1 2" id="KW-0732">Signal</keyword>
<sequence length="532" mass="58333">MRPPVLALSFFFIASLSLVACSERSVDQSTGSGAIAESEAPDAAQPMAIDWYAGSVESAFENAAREKKPVFLYWGAQWCPPCHELRATIFKRPEFVRQSRQFINVYLDGDSDRAQKYGEKFSVMGYPTVIIFAADGEEVTRIPGGMNIEQYVGVLDLALNAIRPVAALLDDVLAGKPLQDADWKLLAYYSWSQDRGHALGEQSLAVVAPQLAAACPDRLVVEKSLLQMLAVEAWVQGETRDSRFAPAQLAVVEHILDDDTLAAQNRGSFLFSAGEMVQTLAEGDDRQRLAGLLHALQLSVINDPEADVLLRVDALQGWLDVQRALAGEDQPLSAERETWLREQLRSLREQFSPYQVHAGINGIWQIYYGAGLQAEARAALEDGVKVSKQPYYFMADLGYLEAEEGNGEAALAWYRQAWEGAKGPATRQQWGVNYLQAQVRFSPDAVATIGATGQALLTELAEQADGLHQRTARGVERMSNLLLAWAQEQPADASRQQVISSLRQQMDHFCTGLQGVAPEACASFLVSAPAQA</sequence>
<proteinExistence type="predicted"/>
<protein>
    <recommendedName>
        <fullName evidence="3">Thioredoxin domain-containing protein</fullName>
    </recommendedName>
</protein>
<comment type="caution">
    <text evidence="4">The sequence shown here is derived from an EMBL/GenBank/DDBJ whole genome shotgun (WGS) entry which is preliminary data.</text>
</comment>
<reference evidence="4 5" key="1">
    <citation type="submission" date="2018-01" db="EMBL/GenBank/DDBJ databases">
        <title>The draft genome sequence of Halioglobus lutimaris HF004.</title>
        <authorList>
            <person name="Du Z.-J."/>
            <person name="Shi M.-J."/>
        </authorList>
    </citation>
    <scope>NUCLEOTIDE SEQUENCE [LARGE SCALE GENOMIC DNA]</scope>
    <source>
        <strain evidence="4 5">HF004</strain>
    </source>
</reference>
<dbReference type="InterPro" id="IPR036249">
    <property type="entry name" value="Thioredoxin-like_sf"/>
</dbReference>
<dbReference type="InterPro" id="IPR051099">
    <property type="entry name" value="AGR/TXD"/>
</dbReference>
<dbReference type="InterPro" id="IPR013766">
    <property type="entry name" value="Thioredoxin_domain"/>
</dbReference>
<dbReference type="Proteomes" id="UP000235005">
    <property type="component" value="Unassembled WGS sequence"/>
</dbReference>
<dbReference type="SUPFAM" id="SSF52833">
    <property type="entry name" value="Thioredoxin-like"/>
    <property type="match status" value="1"/>
</dbReference>
<dbReference type="Pfam" id="PF13098">
    <property type="entry name" value="Thioredoxin_2"/>
    <property type="match status" value="1"/>
</dbReference>
<dbReference type="Gene3D" id="3.40.30.10">
    <property type="entry name" value="Glutaredoxin"/>
    <property type="match status" value="1"/>
</dbReference>
<evidence type="ECO:0000313" key="5">
    <source>
        <dbReference type="Proteomes" id="UP000235005"/>
    </source>
</evidence>
<accession>A0A2N5X6S3</accession>
<dbReference type="PANTHER" id="PTHR15337">
    <property type="entry name" value="ANTERIOR GRADIENT PROTEIN-RELATED"/>
    <property type="match status" value="1"/>
</dbReference>
<feature type="domain" description="Thioredoxin" evidence="3">
    <location>
        <begin position="38"/>
        <end position="160"/>
    </location>
</feature>
<evidence type="ECO:0000256" key="2">
    <source>
        <dbReference type="SAM" id="SignalP"/>
    </source>
</evidence>
<keyword evidence="5" id="KW-1185">Reference proteome</keyword>
<dbReference type="AlphaFoldDB" id="A0A2N5X6S3"/>
<dbReference type="RefSeq" id="WP_101517199.1">
    <property type="nucleotide sequence ID" value="NZ_PKUS01000002.1"/>
</dbReference>
<dbReference type="PROSITE" id="PS51257">
    <property type="entry name" value="PROKAR_LIPOPROTEIN"/>
    <property type="match status" value="1"/>
</dbReference>
<dbReference type="PROSITE" id="PS51352">
    <property type="entry name" value="THIOREDOXIN_2"/>
    <property type="match status" value="1"/>
</dbReference>
<gene>
    <name evidence="4" type="ORF">C0039_03025</name>
</gene>
<organism evidence="4 5">
    <name type="scientific">Pseudohalioglobus lutimaris</name>
    <dbReference type="NCBI Taxonomy" id="1737061"/>
    <lineage>
        <taxon>Bacteria</taxon>
        <taxon>Pseudomonadati</taxon>
        <taxon>Pseudomonadota</taxon>
        <taxon>Gammaproteobacteria</taxon>
        <taxon>Cellvibrionales</taxon>
        <taxon>Halieaceae</taxon>
        <taxon>Pseudohalioglobus</taxon>
    </lineage>
</organism>
<feature type="signal peptide" evidence="2">
    <location>
        <begin position="1"/>
        <end position="20"/>
    </location>
</feature>
<dbReference type="PANTHER" id="PTHR15337:SF11">
    <property type="entry name" value="THIOREDOXIN DOMAIN-CONTAINING PROTEIN"/>
    <property type="match status" value="1"/>
</dbReference>
<dbReference type="OrthoDB" id="5733562at2"/>
<dbReference type="InterPro" id="IPR012336">
    <property type="entry name" value="Thioredoxin-like_fold"/>
</dbReference>
<evidence type="ECO:0000256" key="1">
    <source>
        <dbReference type="ARBA" id="ARBA00022729"/>
    </source>
</evidence>
<evidence type="ECO:0000313" key="4">
    <source>
        <dbReference type="EMBL" id="PLW70195.1"/>
    </source>
</evidence>
<dbReference type="EMBL" id="PKUS01000002">
    <property type="protein sequence ID" value="PLW70195.1"/>
    <property type="molecule type" value="Genomic_DNA"/>
</dbReference>